<evidence type="ECO:0000256" key="2">
    <source>
        <dbReference type="ARBA" id="ARBA00001832"/>
    </source>
</evidence>
<gene>
    <name evidence="17" type="ORF">BCR37DRAFT_341152</name>
</gene>
<dbReference type="InterPro" id="IPR020097">
    <property type="entry name" value="PsdUridine_synth_TruA_a/b_dom"/>
</dbReference>
<name>A0A1Y2FQW4_PROLT</name>
<dbReference type="GO" id="GO:0031120">
    <property type="term" value="P:snRNA pseudouridine synthesis"/>
    <property type="evidence" value="ECO:0007669"/>
    <property type="project" value="UniProtKB-ARBA"/>
</dbReference>
<dbReference type="AlphaFoldDB" id="A0A1Y2FQW4"/>
<feature type="non-terminal residue" evidence="17">
    <location>
        <position position="400"/>
    </location>
</feature>
<evidence type="ECO:0000256" key="1">
    <source>
        <dbReference type="ARBA" id="ARBA00001166"/>
    </source>
</evidence>
<evidence type="ECO:0000256" key="3">
    <source>
        <dbReference type="ARBA" id="ARBA00004123"/>
    </source>
</evidence>
<feature type="non-terminal residue" evidence="17">
    <location>
        <position position="1"/>
    </location>
</feature>
<sequence length="400" mass="45257">KEDRKPKRKVACMIGYCGTGYSGMQFNTPQKTIEGTLFAAFVKAGAISADNANDPKKVSLLRAARTDKGVHAACNVISLKLIVEEAGMLDKINSCLPAEIRLWKIVRTMNSFNPRTSCDSRRYEYLIPTSVFIPSRPGDALSDRAHEFNQNTLLKDSASTFWAELDAHLQQLRQSEAYCRITDDTTDLGNIALDRSIPDEEKPAAAAKMKREKMLREAVHAYKRAYRISPERLTAIRQTLAIYEGTKNFHNYTIGQEFKQASSKRVIRSFDASEPFLIDGTEWFSLKIHGQSFMLHQIRKMVAMVMLVMLSGCPLDRMQKTFGPTKVNIPKAPSLGLLLERPVFEQYGLRAIENGKEALNVDDMADEMQSFKHKYIYDKLYAEEISENTFFTYLGGIEGF</sequence>
<dbReference type="FunFam" id="3.30.70.580:FF:000002">
    <property type="entry name" value="tRNA pseudouridine synthase"/>
    <property type="match status" value="1"/>
</dbReference>
<dbReference type="InterPro" id="IPR020103">
    <property type="entry name" value="PsdUridine_synth_cat_dom_sf"/>
</dbReference>
<dbReference type="GO" id="GO:0006397">
    <property type="term" value="P:mRNA processing"/>
    <property type="evidence" value="ECO:0007669"/>
    <property type="project" value="UniProtKB-KW"/>
</dbReference>
<evidence type="ECO:0000256" key="15">
    <source>
        <dbReference type="PIRSR" id="PIRSR641708-2"/>
    </source>
</evidence>
<dbReference type="PANTHER" id="PTHR11142">
    <property type="entry name" value="PSEUDOURIDYLATE SYNTHASE"/>
    <property type="match status" value="1"/>
</dbReference>
<dbReference type="GO" id="GO:0031119">
    <property type="term" value="P:tRNA pseudouridine synthesis"/>
    <property type="evidence" value="ECO:0007669"/>
    <property type="project" value="InterPro"/>
</dbReference>
<dbReference type="GO" id="GO:0003723">
    <property type="term" value="F:RNA binding"/>
    <property type="evidence" value="ECO:0007669"/>
    <property type="project" value="InterPro"/>
</dbReference>
<evidence type="ECO:0000256" key="13">
    <source>
        <dbReference type="ARBA" id="ARBA00080858"/>
    </source>
</evidence>
<dbReference type="EMBL" id="MCFI01000005">
    <property type="protein sequence ID" value="ORY85105.1"/>
    <property type="molecule type" value="Genomic_DNA"/>
</dbReference>
<comment type="catalytic activity">
    <reaction evidence="2">
        <text>uridine in snRNA = pseudouridine in snRNA</text>
        <dbReference type="Rhea" id="RHEA:51124"/>
        <dbReference type="Rhea" id="RHEA-COMP:12891"/>
        <dbReference type="Rhea" id="RHEA-COMP:12892"/>
        <dbReference type="ChEBI" id="CHEBI:65314"/>
        <dbReference type="ChEBI" id="CHEBI:65315"/>
    </reaction>
</comment>
<dbReference type="InterPro" id="IPR020094">
    <property type="entry name" value="TruA/RsuA/RluB/E/F_N"/>
</dbReference>
<dbReference type="GeneID" id="63783983"/>
<dbReference type="Gene3D" id="3.30.70.660">
    <property type="entry name" value="Pseudouridine synthase I, catalytic domain, C-terminal subdomain"/>
    <property type="match status" value="1"/>
</dbReference>
<dbReference type="FunFam" id="3.30.70.660:FF:000002">
    <property type="entry name" value="tRNA pseudouridine synthase"/>
    <property type="match status" value="1"/>
</dbReference>
<dbReference type="InterPro" id="IPR001406">
    <property type="entry name" value="PsdUridine_synth_TruA"/>
</dbReference>
<comment type="caution">
    <text evidence="17">The sequence shown here is derived from an EMBL/GenBank/DDBJ whole genome shotgun (WGS) entry which is preliminary data.</text>
</comment>
<dbReference type="Gene3D" id="3.30.70.580">
    <property type="entry name" value="Pseudouridine synthase I, catalytic domain, N-terminal subdomain"/>
    <property type="match status" value="1"/>
</dbReference>
<dbReference type="PANTHER" id="PTHR11142:SF4">
    <property type="entry name" value="PSEUDOURIDYLATE SYNTHASE 1 HOMOLOG"/>
    <property type="match status" value="1"/>
</dbReference>
<evidence type="ECO:0000256" key="7">
    <source>
        <dbReference type="ARBA" id="ARBA00023235"/>
    </source>
</evidence>
<keyword evidence="5" id="KW-0507">mRNA processing</keyword>
<evidence type="ECO:0000256" key="6">
    <source>
        <dbReference type="ARBA" id="ARBA00022694"/>
    </source>
</evidence>
<dbReference type="Pfam" id="PF01416">
    <property type="entry name" value="PseudoU_synth_1"/>
    <property type="match status" value="1"/>
</dbReference>
<evidence type="ECO:0000256" key="12">
    <source>
        <dbReference type="ARBA" id="ARBA00079072"/>
    </source>
</evidence>
<dbReference type="RefSeq" id="XP_040726888.1">
    <property type="nucleotide sequence ID" value="XM_040867384.1"/>
</dbReference>
<dbReference type="OrthoDB" id="10256309at2759"/>
<dbReference type="SUPFAM" id="SSF55120">
    <property type="entry name" value="Pseudouridine synthase"/>
    <property type="match status" value="1"/>
</dbReference>
<comment type="similarity">
    <text evidence="4">Belongs to the tRNA pseudouridine synthase TruA family.</text>
</comment>
<evidence type="ECO:0000259" key="16">
    <source>
        <dbReference type="Pfam" id="PF01416"/>
    </source>
</evidence>
<evidence type="ECO:0000313" key="17">
    <source>
        <dbReference type="EMBL" id="ORY85105.1"/>
    </source>
</evidence>
<comment type="catalytic activity">
    <reaction evidence="1">
        <text>a uridine in mRNA = a pseudouridine in mRNA</text>
        <dbReference type="Rhea" id="RHEA:56644"/>
        <dbReference type="Rhea" id="RHEA-COMP:14658"/>
        <dbReference type="Rhea" id="RHEA-COMP:14659"/>
        <dbReference type="ChEBI" id="CHEBI:65314"/>
        <dbReference type="ChEBI" id="CHEBI:65315"/>
    </reaction>
</comment>
<dbReference type="InterPro" id="IPR020095">
    <property type="entry name" value="PsdUridine_synth_TruA_C"/>
</dbReference>
<evidence type="ECO:0000256" key="9">
    <source>
        <dbReference type="ARBA" id="ARBA00036943"/>
    </source>
</evidence>
<evidence type="ECO:0000256" key="10">
    <source>
        <dbReference type="ARBA" id="ARBA00053072"/>
    </source>
</evidence>
<feature type="domain" description="Pseudouridine synthase I TruA alpha/beta" evidence="16">
    <location>
        <begin position="242"/>
        <end position="344"/>
    </location>
</feature>
<keyword evidence="8" id="KW-0539">Nucleus</keyword>
<feature type="binding site" evidence="15">
    <location>
        <position position="123"/>
    </location>
    <ligand>
        <name>substrate</name>
    </ligand>
</feature>
<evidence type="ECO:0000256" key="5">
    <source>
        <dbReference type="ARBA" id="ARBA00022664"/>
    </source>
</evidence>
<proteinExistence type="inferred from homology"/>
<evidence type="ECO:0000313" key="18">
    <source>
        <dbReference type="Proteomes" id="UP000193685"/>
    </source>
</evidence>
<dbReference type="CDD" id="cd02568">
    <property type="entry name" value="PseudoU_synth_PUS1_PUS2"/>
    <property type="match status" value="1"/>
</dbReference>
<dbReference type="Proteomes" id="UP000193685">
    <property type="component" value="Unassembled WGS sequence"/>
</dbReference>
<keyword evidence="6" id="KW-0819">tRNA processing</keyword>
<evidence type="ECO:0000256" key="11">
    <source>
        <dbReference type="ARBA" id="ARBA00073968"/>
    </source>
</evidence>
<organism evidence="17 18">
    <name type="scientific">Protomyces lactucae-debilis</name>
    <dbReference type="NCBI Taxonomy" id="2754530"/>
    <lineage>
        <taxon>Eukaryota</taxon>
        <taxon>Fungi</taxon>
        <taxon>Dikarya</taxon>
        <taxon>Ascomycota</taxon>
        <taxon>Taphrinomycotina</taxon>
        <taxon>Taphrinomycetes</taxon>
        <taxon>Taphrinales</taxon>
        <taxon>Protomycetaceae</taxon>
        <taxon>Protomyces</taxon>
    </lineage>
</organism>
<evidence type="ECO:0000256" key="4">
    <source>
        <dbReference type="ARBA" id="ARBA00009375"/>
    </source>
</evidence>
<keyword evidence="7" id="KW-0413">Isomerase</keyword>
<reference evidence="17 18" key="1">
    <citation type="submission" date="2016-07" db="EMBL/GenBank/DDBJ databases">
        <title>Pervasive Adenine N6-methylation of Active Genes in Fungi.</title>
        <authorList>
            <consortium name="DOE Joint Genome Institute"/>
            <person name="Mondo S.J."/>
            <person name="Dannebaum R.O."/>
            <person name="Kuo R.C."/>
            <person name="Labutti K."/>
            <person name="Haridas S."/>
            <person name="Kuo A."/>
            <person name="Salamov A."/>
            <person name="Ahrendt S.R."/>
            <person name="Lipzen A."/>
            <person name="Sullivan W."/>
            <person name="Andreopoulos W.B."/>
            <person name="Clum A."/>
            <person name="Lindquist E."/>
            <person name="Daum C."/>
            <person name="Ramamoorthy G.K."/>
            <person name="Gryganskyi A."/>
            <person name="Culley D."/>
            <person name="Magnuson J.K."/>
            <person name="James T.Y."/>
            <person name="O'Malley M.A."/>
            <person name="Stajich J.E."/>
            <person name="Spatafora J.W."/>
            <person name="Visel A."/>
            <person name="Grigoriev I.V."/>
        </authorList>
    </citation>
    <scope>NUCLEOTIDE SEQUENCE [LARGE SCALE GENOMIC DNA]</scope>
    <source>
        <strain evidence="17 18">12-1054</strain>
    </source>
</reference>
<comment type="catalytic activity">
    <reaction evidence="9">
        <text>a uridine in tRNA = a pseudouridine in tRNA</text>
        <dbReference type="Rhea" id="RHEA:54572"/>
        <dbReference type="Rhea" id="RHEA-COMP:13339"/>
        <dbReference type="Rhea" id="RHEA-COMP:13934"/>
        <dbReference type="ChEBI" id="CHEBI:65314"/>
        <dbReference type="ChEBI" id="CHEBI:65315"/>
    </reaction>
</comment>
<dbReference type="OMA" id="NKAFDCR"/>
<dbReference type="STRING" id="56484.A0A1Y2FQW4"/>
<comment type="function">
    <text evidence="10">Formation of pseudouridine at positions 27 and 28 in the anticodon stem and loop of transfer RNAs; at positions 34 and 36 of intron-containing precursor tRNA(Ile) and at position 35 in the intron-containing tRNA(Tyr). Catalyzes pseudouridylation at position 44 in U2 snRNA. Also catalyzes pseudouridylation of mRNAs.</text>
</comment>
<accession>A0A1Y2FQW4</accession>
<dbReference type="GO" id="GO:0009982">
    <property type="term" value="F:pseudouridine synthase activity"/>
    <property type="evidence" value="ECO:0007669"/>
    <property type="project" value="InterPro"/>
</dbReference>
<evidence type="ECO:0000256" key="8">
    <source>
        <dbReference type="ARBA" id="ARBA00023242"/>
    </source>
</evidence>
<dbReference type="InterPro" id="IPR041708">
    <property type="entry name" value="PUS1/PUS2-like"/>
</dbReference>
<keyword evidence="18" id="KW-1185">Reference proteome</keyword>
<protein>
    <recommendedName>
        <fullName evidence="11">tRNA pseudouridine synthase 1</fullName>
    </recommendedName>
    <alternativeName>
        <fullName evidence="12">tRNA pseudouridylate synthase 1</fullName>
    </alternativeName>
    <alternativeName>
        <fullName evidence="13">tRNA-uridine isomerase 1</fullName>
    </alternativeName>
</protein>
<evidence type="ECO:0000256" key="14">
    <source>
        <dbReference type="PIRSR" id="PIRSR641708-1"/>
    </source>
</evidence>
<feature type="active site" description="Nucleophile" evidence="14">
    <location>
        <position position="67"/>
    </location>
</feature>
<dbReference type="GO" id="GO:1990481">
    <property type="term" value="P:mRNA pseudouridine synthesis"/>
    <property type="evidence" value="ECO:0007669"/>
    <property type="project" value="TreeGrafter"/>
</dbReference>
<dbReference type="GO" id="GO:0005634">
    <property type="term" value="C:nucleus"/>
    <property type="evidence" value="ECO:0007669"/>
    <property type="project" value="UniProtKB-SubCell"/>
</dbReference>
<comment type="subcellular location">
    <subcellularLocation>
        <location evidence="3">Nucleus</location>
    </subcellularLocation>
</comment>